<evidence type="ECO:0000256" key="1">
    <source>
        <dbReference type="SAM" id="MobiDB-lite"/>
    </source>
</evidence>
<organism evidence="2 3">
    <name type="scientific">Vitis vinifera</name>
    <name type="common">Grape</name>
    <dbReference type="NCBI Taxonomy" id="29760"/>
    <lineage>
        <taxon>Eukaryota</taxon>
        <taxon>Viridiplantae</taxon>
        <taxon>Streptophyta</taxon>
        <taxon>Embryophyta</taxon>
        <taxon>Tracheophyta</taxon>
        <taxon>Spermatophyta</taxon>
        <taxon>Magnoliopsida</taxon>
        <taxon>eudicotyledons</taxon>
        <taxon>Gunneridae</taxon>
        <taxon>Pentapetalae</taxon>
        <taxon>rosids</taxon>
        <taxon>Vitales</taxon>
        <taxon>Vitaceae</taxon>
        <taxon>Viteae</taxon>
        <taxon>Vitis</taxon>
    </lineage>
</organism>
<feature type="region of interest" description="Disordered" evidence="1">
    <location>
        <begin position="45"/>
        <end position="64"/>
    </location>
</feature>
<dbReference type="EMBL" id="QGNW01002278">
    <property type="protein sequence ID" value="RVW21627.1"/>
    <property type="molecule type" value="Genomic_DNA"/>
</dbReference>
<evidence type="ECO:0000313" key="2">
    <source>
        <dbReference type="EMBL" id="RVW21627.1"/>
    </source>
</evidence>
<evidence type="ECO:0000313" key="3">
    <source>
        <dbReference type="Proteomes" id="UP000288805"/>
    </source>
</evidence>
<dbReference type="Proteomes" id="UP000288805">
    <property type="component" value="Unassembled WGS sequence"/>
</dbReference>
<feature type="region of interest" description="Disordered" evidence="1">
    <location>
        <begin position="1"/>
        <end position="33"/>
    </location>
</feature>
<dbReference type="AlphaFoldDB" id="A0A438CEJ4"/>
<comment type="caution">
    <text evidence="2">The sequence shown here is derived from an EMBL/GenBank/DDBJ whole genome shotgun (WGS) entry which is preliminary data.</text>
</comment>
<gene>
    <name evidence="2" type="ORF">CK203_107587</name>
</gene>
<proteinExistence type="predicted"/>
<protein>
    <submittedName>
        <fullName evidence="2">Uncharacterized protein</fullName>
    </submittedName>
</protein>
<name>A0A438CEJ4_VITVI</name>
<reference evidence="2 3" key="1">
    <citation type="journal article" date="2018" name="PLoS Genet.">
        <title>Population sequencing reveals clonal diversity and ancestral inbreeding in the grapevine cultivar Chardonnay.</title>
        <authorList>
            <person name="Roach M.J."/>
            <person name="Johnson D.L."/>
            <person name="Bohlmann J."/>
            <person name="van Vuuren H.J."/>
            <person name="Jones S.J."/>
            <person name="Pretorius I.S."/>
            <person name="Schmidt S.A."/>
            <person name="Borneman A.R."/>
        </authorList>
    </citation>
    <scope>NUCLEOTIDE SEQUENCE [LARGE SCALE GENOMIC DNA]</scope>
    <source>
        <strain evidence="3">cv. Chardonnay</strain>
        <tissue evidence="2">Leaf</tissue>
    </source>
</reference>
<accession>A0A438CEJ4</accession>
<feature type="compositionally biased region" description="Basic and acidic residues" evidence="1">
    <location>
        <begin position="23"/>
        <end position="33"/>
    </location>
</feature>
<sequence>MKFFDEIDENGNVRDNSGTSSGGREKQQTQCRGKEMKRLIEVLKPEESSSEPGGTFKTMLLPHS</sequence>